<dbReference type="RefSeq" id="WP_158496090.1">
    <property type="nucleotide sequence ID" value="NZ_JACHNA010000001.1"/>
</dbReference>
<evidence type="ECO:0000313" key="5">
    <source>
        <dbReference type="Proteomes" id="UP000540191"/>
    </source>
</evidence>
<dbReference type="InterPro" id="IPR008984">
    <property type="entry name" value="SMAD_FHA_dom_sf"/>
</dbReference>
<dbReference type="SMART" id="SM00240">
    <property type="entry name" value="FHA"/>
    <property type="match status" value="1"/>
</dbReference>
<keyword evidence="5" id="KW-1185">Reference proteome</keyword>
<accession>A0A7W7GNN9</accession>
<name>A0A7W7GNN9_9MICC</name>
<gene>
    <name evidence="4" type="ORF">HDA30_000965</name>
</gene>
<protein>
    <recommendedName>
        <fullName evidence="3">FHA domain-containing protein</fullName>
    </recommendedName>
</protein>
<dbReference type="SUPFAM" id="SSF49879">
    <property type="entry name" value="SMAD/FHA domain"/>
    <property type="match status" value="1"/>
</dbReference>
<dbReference type="Proteomes" id="UP000540191">
    <property type="component" value="Unassembled WGS sequence"/>
</dbReference>
<reference evidence="4 5" key="1">
    <citation type="submission" date="2020-08" db="EMBL/GenBank/DDBJ databases">
        <title>Sequencing the genomes of 1000 actinobacteria strains.</title>
        <authorList>
            <person name="Klenk H.-P."/>
        </authorList>
    </citation>
    <scope>NUCLEOTIDE SEQUENCE [LARGE SCALE GENOMIC DNA]</scope>
    <source>
        <strain evidence="4 5">DSM 23974</strain>
    </source>
</reference>
<keyword evidence="1" id="KW-0597">Phosphoprotein</keyword>
<feature type="region of interest" description="Disordered" evidence="2">
    <location>
        <begin position="1"/>
        <end position="20"/>
    </location>
</feature>
<comment type="caution">
    <text evidence="4">The sequence shown here is derived from an EMBL/GenBank/DDBJ whole genome shotgun (WGS) entry which is preliminary data.</text>
</comment>
<dbReference type="PROSITE" id="PS50006">
    <property type="entry name" value="FHA_DOMAIN"/>
    <property type="match status" value="1"/>
</dbReference>
<organism evidence="4 5">
    <name type="scientific">Micrococcus cohnii</name>
    <dbReference type="NCBI Taxonomy" id="993416"/>
    <lineage>
        <taxon>Bacteria</taxon>
        <taxon>Bacillati</taxon>
        <taxon>Actinomycetota</taxon>
        <taxon>Actinomycetes</taxon>
        <taxon>Micrococcales</taxon>
        <taxon>Micrococcaceae</taxon>
        <taxon>Micrococcus</taxon>
    </lineage>
</organism>
<evidence type="ECO:0000259" key="3">
    <source>
        <dbReference type="PROSITE" id="PS50006"/>
    </source>
</evidence>
<dbReference type="InterPro" id="IPR050923">
    <property type="entry name" value="Cell_Proc_Reg/RNA_Proc"/>
</dbReference>
<dbReference type="AlphaFoldDB" id="A0A7W7GNN9"/>
<feature type="domain" description="FHA" evidence="3">
    <location>
        <begin position="71"/>
        <end position="120"/>
    </location>
</feature>
<dbReference type="PANTHER" id="PTHR23308">
    <property type="entry name" value="NUCLEAR INHIBITOR OF PROTEIN PHOSPHATASE-1"/>
    <property type="match status" value="1"/>
</dbReference>
<evidence type="ECO:0000313" key="4">
    <source>
        <dbReference type="EMBL" id="MBB4735457.1"/>
    </source>
</evidence>
<dbReference type="EMBL" id="JACHNA010000001">
    <property type="protein sequence ID" value="MBB4735457.1"/>
    <property type="molecule type" value="Genomic_DNA"/>
</dbReference>
<dbReference type="InterPro" id="IPR000253">
    <property type="entry name" value="FHA_dom"/>
</dbReference>
<proteinExistence type="predicted"/>
<evidence type="ECO:0000256" key="2">
    <source>
        <dbReference type="SAM" id="MobiDB-lite"/>
    </source>
</evidence>
<dbReference type="Pfam" id="PF00498">
    <property type="entry name" value="FHA"/>
    <property type="match status" value="1"/>
</dbReference>
<evidence type="ECO:0000256" key="1">
    <source>
        <dbReference type="ARBA" id="ARBA00022553"/>
    </source>
</evidence>
<dbReference type="Gene3D" id="2.60.200.20">
    <property type="match status" value="1"/>
</dbReference>
<sequence length="146" mass="15987">MTHDHAASQGRPEPQPTTSSISLADLAPVSEHALTPEHREAVQALPADSALLVSHDGPEGGARFLLDQDVVTVGRHPEADVFLDDVTVSRRHAQFRRRPEGYELVDSNSLNGTFVNRDRIEAVLLRTGMQVQIGKFRMTYHAAGQA</sequence>